<evidence type="ECO:0000256" key="9">
    <source>
        <dbReference type="ARBA" id="ARBA00022967"/>
    </source>
</evidence>
<feature type="transmembrane region" description="Helical" evidence="17">
    <location>
        <begin position="174"/>
        <end position="193"/>
    </location>
</feature>
<name>B4XEN9_9HYME</name>
<dbReference type="AlphaFoldDB" id="B4XEN9"/>
<dbReference type="PANTHER" id="PTHR43507:SF20">
    <property type="entry name" value="NADH-UBIQUINONE OXIDOREDUCTASE CHAIN 4"/>
    <property type="match status" value="1"/>
</dbReference>
<dbReference type="GO" id="GO:0042773">
    <property type="term" value="P:ATP synthesis coupled electron transport"/>
    <property type="evidence" value="ECO:0007669"/>
    <property type="project" value="InterPro"/>
</dbReference>
<accession>B4XEN9</accession>
<feature type="transmembrane region" description="Helical" evidence="17">
    <location>
        <begin position="377"/>
        <end position="397"/>
    </location>
</feature>
<feature type="transmembrane region" description="Helical" evidence="17">
    <location>
        <begin position="21"/>
        <end position="40"/>
    </location>
</feature>
<evidence type="ECO:0000256" key="10">
    <source>
        <dbReference type="ARBA" id="ARBA00022982"/>
    </source>
</evidence>
<evidence type="ECO:0000256" key="11">
    <source>
        <dbReference type="ARBA" id="ARBA00022989"/>
    </source>
</evidence>
<evidence type="ECO:0000256" key="13">
    <source>
        <dbReference type="ARBA" id="ARBA00023075"/>
    </source>
</evidence>
<dbReference type="EC" id="7.1.1.2" evidence="4 17"/>
<dbReference type="InterPro" id="IPR003918">
    <property type="entry name" value="NADH_UbQ_OxRdtase"/>
</dbReference>
<dbReference type="GO" id="GO:0031966">
    <property type="term" value="C:mitochondrial membrane"/>
    <property type="evidence" value="ECO:0007669"/>
    <property type="project" value="UniProtKB-SubCell"/>
</dbReference>
<evidence type="ECO:0000256" key="12">
    <source>
        <dbReference type="ARBA" id="ARBA00023027"/>
    </source>
</evidence>
<evidence type="ECO:0000256" key="3">
    <source>
        <dbReference type="ARBA" id="ARBA00009025"/>
    </source>
</evidence>
<dbReference type="PANTHER" id="PTHR43507">
    <property type="entry name" value="NADH-UBIQUINONE OXIDOREDUCTASE CHAIN 4"/>
    <property type="match status" value="1"/>
</dbReference>
<keyword evidence="10 17" id="KW-0249">Electron transport</keyword>
<dbReference type="PRINTS" id="PR01437">
    <property type="entry name" value="NUOXDRDTASE4"/>
</dbReference>
<keyword evidence="6 17" id="KW-0813">Transport</keyword>
<evidence type="ECO:0000313" key="19">
    <source>
        <dbReference type="EMBL" id="ABS28770.1"/>
    </source>
</evidence>
<keyword evidence="11 17" id="KW-1133">Transmembrane helix</keyword>
<evidence type="ECO:0000256" key="4">
    <source>
        <dbReference type="ARBA" id="ARBA00012944"/>
    </source>
</evidence>
<sequence>MENIYSTNLLIGGMNLFFIDYYSFFLILLSLWIMGCLMMMNMSNFLKFLVFLMANILILCFFTFNLLMFYLMFEMSLMPIFFMIMFGGYSMERFEAMMYMFMYTVFSSMPFLWMMIKINMNFKSFMMIFLMFKMFELGNLLFFLFILAFMIKIPLFIFHIWLPKAHVEAPVYGSMILAGILLKLGSYGILRFFQIFYIDSLKLNNLLIMLSVLGGLLMSLVCLIQLDLKMLVAYSSIVHMGLMMGGLMTMMKLGFLGSLMMMLAHGLCSSGLFYLVNLNYEYVGSRLMYLNKGSLTVNPSLSLFWFLLCSSNLSAPISLNLVSEILLLISLVCWNFKMMVFLMLLCFFSAAYSLYLYSFSQHGLKNNMLMNYKIINISNYLMLILHWLPLNFLFLGLKMFM</sequence>
<dbReference type="Pfam" id="PF00361">
    <property type="entry name" value="Proton_antipo_M"/>
    <property type="match status" value="1"/>
</dbReference>
<protein>
    <recommendedName>
        <fullName evidence="5 17">NADH-ubiquinone oxidoreductase chain 4</fullName>
        <ecNumber evidence="4 17">7.1.1.2</ecNumber>
    </recommendedName>
</protein>
<feature type="transmembrane region" description="Helical" evidence="17">
    <location>
        <begin position="71"/>
        <end position="90"/>
    </location>
</feature>
<evidence type="ECO:0000256" key="2">
    <source>
        <dbReference type="ARBA" id="ARBA00004225"/>
    </source>
</evidence>
<evidence type="ECO:0000256" key="16">
    <source>
        <dbReference type="ARBA" id="ARBA00049551"/>
    </source>
</evidence>
<reference evidence="19" key="1">
    <citation type="journal article" date="2008" name="Genome">
        <title>Mitochondrial genome organization and phylogeny of two vespid wasps.</title>
        <authorList>
            <person name="Cameron S.L."/>
            <person name="Dowton M."/>
            <person name="Castro L.R."/>
            <person name="Ruberu K."/>
            <person name="Whiting M.F."/>
            <person name="Austin A.D."/>
            <person name="Diement K."/>
            <person name="Stevens J."/>
        </authorList>
    </citation>
    <scope>NUCLEOTIDE SEQUENCE</scope>
</reference>
<comment type="catalytic activity">
    <reaction evidence="16 17">
        <text>a ubiquinone + NADH + 5 H(+)(in) = a ubiquinol + NAD(+) + 4 H(+)(out)</text>
        <dbReference type="Rhea" id="RHEA:29091"/>
        <dbReference type="Rhea" id="RHEA-COMP:9565"/>
        <dbReference type="Rhea" id="RHEA-COMP:9566"/>
        <dbReference type="ChEBI" id="CHEBI:15378"/>
        <dbReference type="ChEBI" id="CHEBI:16389"/>
        <dbReference type="ChEBI" id="CHEBI:17976"/>
        <dbReference type="ChEBI" id="CHEBI:57540"/>
        <dbReference type="ChEBI" id="CHEBI:57945"/>
        <dbReference type="EC" id="7.1.1.2"/>
    </reaction>
</comment>
<feature type="transmembrane region" description="Helical" evidence="17">
    <location>
        <begin position="339"/>
        <end position="357"/>
    </location>
</feature>
<evidence type="ECO:0000256" key="17">
    <source>
        <dbReference type="RuleBase" id="RU003297"/>
    </source>
</evidence>
<keyword evidence="12 17" id="KW-0520">NAD</keyword>
<evidence type="ECO:0000259" key="18">
    <source>
        <dbReference type="Pfam" id="PF00361"/>
    </source>
</evidence>
<dbReference type="EMBL" id="EU024653">
    <property type="protein sequence ID" value="ABS28770.1"/>
    <property type="molecule type" value="Genomic_DNA"/>
</dbReference>
<comment type="subcellular location">
    <subcellularLocation>
        <location evidence="2 17">Mitochondrion membrane</location>
        <topology evidence="2 17">Multi-pass membrane protein</topology>
    </subcellularLocation>
</comment>
<feature type="transmembrane region" description="Helical" evidence="17">
    <location>
        <begin position="303"/>
        <end position="327"/>
    </location>
</feature>
<evidence type="ECO:0000256" key="1">
    <source>
        <dbReference type="ARBA" id="ARBA00003257"/>
    </source>
</evidence>
<comment type="function">
    <text evidence="1">Core subunit of the mitochondrial membrane respiratory chain NADH dehydrogenase (Complex I) that is believed to belong to the minimal assembly required for catalysis. Complex I functions in the transfer of electrons from NADH to the respiratory chain. The immediate electron acceptor for the enzyme is believed to be ubiquinone.</text>
</comment>
<comment type="function">
    <text evidence="17">Core subunit of the mitochondrial membrane respiratory chain NADH dehydrogenase (Complex I) which catalyzes electron transfer from NADH through the respiratory chain, using ubiquinone as an electron acceptor. Essential for the catalytic activity and assembly of complex I.</text>
</comment>
<keyword evidence="13 17" id="KW-0830">Ubiquinone</keyword>
<evidence type="ECO:0000256" key="14">
    <source>
        <dbReference type="ARBA" id="ARBA00023128"/>
    </source>
</evidence>
<evidence type="ECO:0000256" key="8">
    <source>
        <dbReference type="ARBA" id="ARBA00022692"/>
    </source>
</evidence>
<evidence type="ECO:0000256" key="15">
    <source>
        <dbReference type="ARBA" id="ARBA00023136"/>
    </source>
</evidence>
<dbReference type="GO" id="GO:0015990">
    <property type="term" value="P:electron transport coupled proton transport"/>
    <property type="evidence" value="ECO:0007669"/>
    <property type="project" value="TreeGrafter"/>
</dbReference>
<keyword evidence="9" id="KW-1278">Translocase</keyword>
<comment type="similarity">
    <text evidence="3 17">Belongs to the complex I subunit 4 family.</text>
</comment>
<organism evidence="19">
    <name type="scientific">Polistes sp. MD1</name>
    <dbReference type="NCBI Taxonomy" id="454158"/>
    <lineage>
        <taxon>Eukaryota</taxon>
        <taxon>Metazoa</taxon>
        <taxon>Ecdysozoa</taxon>
        <taxon>Arthropoda</taxon>
        <taxon>Hexapoda</taxon>
        <taxon>Insecta</taxon>
        <taxon>Pterygota</taxon>
        <taxon>Neoptera</taxon>
        <taxon>Endopterygota</taxon>
        <taxon>Hymenoptera</taxon>
        <taxon>Apocrita</taxon>
        <taxon>Aculeata</taxon>
        <taxon>Vespoidea</taxon>
        <taxon>Vespidae</taxon>
        <taxon>Polistinae</taxon>
        <taxon>Polistini</taxon>
        <taxon>Polistes</taxon>
    </lineage>
</organism>
<feature type="transmembrane region" description="Helical" evidence="17">
    <location>
        <begin position="205"/>
        <end position="226"/>
    </location>
</feature>
<dbReference type="GO" id="GO:0048039">
    <property type="term" value="F:ubiquinone binding"/>
    <property type="evidence" value="ECO:0007669"/>
    <property type="project" value="TreeGrafter"/>
</dbReference>
<proteinExistence type="inferred from homology"/>
<geneLocation type="mitochondrion" evidence="19"/>
<feature type="domain" description="NADH:quinone oxidoreductase/Mrp antiporter transmembrane" evidence="18">
    <location>
        <begin position="65"/>
        <end position="345"/>
    </location>
</feature>
<feature type="transmembrane region" description="Helical" evidence="17">
    <location>
        <begin position="137"/>
        <end position="162"/>
    </location>
</feature>
<evidence type="ECO:0000256" key="7">
    <source>
        <dbReference type="ARBA" id="ARBA00022660"/>
    </source>
</evidence>
<dbReference type="InterPro" id="IPR001750">
    <property type="entry name" value="ND/Mrp_TM"/>
</dbReference>
<feature type="transmembrane region" description="Helical" evidence="17">
    <location>
        <begin position="96"/>
        <end position="116"/>
    </location>
</feature>
<feature type="transmembrane region" description="Helical" evidence="17">
    <location>
        <begin position="46"/>
        <end position="64"/>
    </location>
</feature>
<dbReference type="GO" id="GO:0003954">
    <property type="term" value="F:NADH dehydrogenase activity"/>
    <property type="evidence" value="ECO:0007669"/>
    <property type="project" value="TreeGrafter"/>
</dbReference>
<dbReference type="GO" id="GO:0008137">
    <property type="term" value="F:NADH dehydrogenase (ubiquinone) activity"/>
    <property type="evidence" value="ECO:0007669"/>
    <property type="project" value="UniProtKB-UniRule"/>
</dbReference>
<keyword evidence="14 17" id="KW-0496">Mitochondrion</keyword>
<feature type="transmembrane region" description="Helical" evidence="17">
    <location>
        <begin position="263"/>
        <end position="283"/>
    </location>
</feature>
<evidence type="ECO:0000256" key="5">
    <source>
        <dbReference type="ARBA" id="ARBA00021006"/>
    </source>
</evidence>
<keyword evidence="15 17" id="KW-0472">Membrane</keyword>
<gene>
    <name evidence="19" type="primary">ND4</name>
</gene>
<keyword evidence="8 17" id="KW-0812">Transmembrane</keyword>
<evidence type="ECO:0000256" key="6">
    <source>
        <dbReference type="ARBA" id="ARBA00022448"/>
    </source>
</evidence>
<keyword evidence="7 17" id="KW-0679">Respiratory chain</keyword>